<evidence type="ECO:0000313" key="4">
    <source>
        <dbReference type="Proteomes" id="UP000007879"/>
    </source>
</evidence>
<reference evidence="4" key="1">
    <citation type="journal article" date="2010" name="Nature">
        <title>The Amphimedon queenslandica genome and the evolution of animal complexity.</title>
        <authorList>
            <person name="Srivastava M."/>
            <person name="Simakov O."/>
            <person name="Chapman J."/>
            <person name="Fahey B."/>
            <person name="Gauthier M.E."/>
            <person name="Mitros T."/>
            <person name="Richards G.S."/>
            <person name="Conaco C."/>
            <person name="Dacre M."/>
            <person name="Hellsten U."/>
            <person name="Larroux C."/>
            <person name="Putnam N.H."/>
            <person name="Stanke M."/>
            <person name="Adamska M."/>
            <person name="Darling A."/>
            <person name="Degnan S.M."/>
            <person name="Oakley T.H."/>
            <person name="Plachetzki D.C."/>
            <person name="Zhai Y."/>
            <person name="Adamski M."/>
            <person name="Calcino A."/>
            <person name="Cummins S.F."/>
            <person name="Goodstein D.M."/>
            <person name="Harris C."/>
            <person name="Jackson D.J."/>
            <person name="Leys S.P."/>
            <person name="Shu S."/>
            <person name="Woodcroft B.J."/>
            <person name="Vervoort M."/>
            <person name="Kosik K.S."/>
            <person name="Manning G."/>
            <person name="Degnan B.M."/>
            <person name="Rokhsar D.S."/>
        </authorList>
    </citation>
    <scope>NUCLEOTIDE SEQUENCE [LARGE SCALE GENOMIC DNA]</scope>
</reference>
<feature type="coiled-coil region" evidence="1">
    <location>
        <begin position="99"/>
        <end position="200"/>
    </location>
</feature>
<reference evidence="3" key="2">
    <citation type="submission" date="2024-06" db="UniProtKB">
        <authorList>
            <consortium name="EnsemblMetazoa"/>
        </authorList>
    </citation>
    <scope>IDENTIFICATION</scope>
</reference>
<dbReference type="GeneID" id="109586700"/>
<keyword evidence="2" id="KW-0472">Membrane</keyword>
<feature type="transmembrane region" description="Helical" evidence="2">
    <location>
        <begin position="41"/>
        <end position="58"/>
    </location>
</feature>
<protein>
    <submittedName>
        <fullName evidence="3">Uncharacterized protein</fullName>
    </submittedName>
</protein>
<evidence type="ECO:0000256" key="1">
    <source>
        <dbReference type="SAM" id="Coils"/>
    </source>
</evidence>
<dbReference type="KEGG" id="aqu:109586700"/>
<keyword evidence="4" id="KW-1185">Reference proteome</keyword>
<keyword evidence="2" id="KW-0812">Transmembrane</keyword>
<dbReference type="Proteomes" id="UP000007879">
    <property type="component" value="Unassembled WGS sequence"/>
</dbReference>
<sequence length="430" mass="49772">MIAVLKVIIVSCLLAGLPLGSLALFENVFSTGHYAIDRDLWLVAITGQLVVYMAAYAYKSLCHHVKEKRKEERPKQTTNVYDMDYHRMCKSQTHLWKDYEATKRANNELIEENRKLRKEKEDKDLALDKMAKKVHDLKKELHIKDERLKHGKQVIRANSENRLKEEAILNQTILSSEEEIQELKHKLHEANNESLSMNRQLISNKGELQQLSDSLTERDKMLIFLQDDLSTKYSELSQLQEDLTASKDEVAFLAETLNSKEHQIWQHEEALKIVIAYVISGLDHLFVIHNDSLEQSVDETSNLIHETCHLPSPTESGVCLPTPEEDFPRNDITDLSDVEEAYPPDHHYNAQYTHHALVTNNLFIDEWNYYYYIPMEATSYYSQVSTDIPPMDFIPYSLEISNYHDRLVVSPLFLPFPPPAPVTELHLIST</sequence>
<evidence type="ECO:0000256" key="2">
    <source>
        <dbReference type="SAM" id="Phobius"/>
    </source>
</evidence>
<dbReference type="RefSeq" id="XP_019858464.1">
    <property type="nucleotide sequence ID" value="XM_020002905.1"/>
</dbReference>
<name>A0AAN0JN74_AMPQE</name>
<accession>A0AAN0JN74</accession>
<dbReference type="EnsemblMetazoa" id="XM_020002905.1">
    <property type="protein sequence ID" value="XP_019858464.1"/>
    <property type="gene ID" value="LOC109586700"/>
</dbReference>
<proteinExistence type="predicted"/>
<dbReference type="AlphaFoldDB" id="A0AAN0JN74"/>
<evidence type="ECO:0000313" key="3">
    <source>
        <dbReference type="EnsemblMetazoa" id="XP_019858464.1"/>
    </source>
</evidence>
<organism evidence="3 4">
    <name type="scientific">Amphimedon queenslandica</name>
    <name type="common">Sponge</name>
    <dbReference type="NCBI Taxonomy" id="400682"/>
    <lineage>
        <taxon>Eukaryota</taxon>
        <taxon>Metazoa</taxon>
        <taxon>Porifera</taxon>
        <taxon>Demospongiae</taxon>
        <taxon>Heteroscleromorpha</taxon>
        <taxon>Haplosclerida</taxon>
        <taxon>Niphatidae</taxon>
        <taxon>Amphimedon</taxon>
    </lineage>
</organism>
<keyword evidence="1" id="KW-0175">Coiled coil</keyword>
<keyword evidence="2" id="KW-1133">Transmembrane helix</keyword>